<keyword evidence="7" id="KW-0326">Glycosidase</keyword>
<proteinExistence type="inferred from homology"/>
<protein>
    <recommendedName>
        <fullName evidence="4">Trehalase</fullName>
        <ecNumber evidence="3">3.2.1.28</ecNumber>
    </recommendedName>
    <alternativeName>
        <fullName evidence="8">Alpha,alpha-trehalase</fullName>
    </alternativeName>
    <alternativeName>
        <fullName evidence="9">Alpha,alpha-trehalose glucohydrolase</fullName>
    </alternativeName>
</protein>
<dbReference type="FunFam" id="1.50.10.10:FF:000005">
    <property type="entry name" value="Glycosyl hydrolase, glucoamylase"/>
    <property type="match status" value="1"/>
</dbReference>
<dbReference type="SUPFAM" id="SSF48208">
    <property type="entry name" value="Six-hairpin glycosidases"/>
    <property type="match status" value="1"/>
</dbReference>
<evidence type="ECO:0000256" key="8">
    <source>
        <dbReference type="ARBA" id="ARBA00030473"/>
    </source>
</evidence>
<evidence type="ECO:0000256" key="11">
    <source>
        <dbReference type="ARBA" id="ARBA00060615"/>
    </source>
</evidence>
<comment type="similarity">
    <text evidence="2">Belongs to the glycosyl hydrolase 15 family.</text>
</comment>
<dbReference type="EMBL" id="FNSO01000002">
    <property type="protein sequence ID" value="SEB31820.1"/>
    <property type="molecule type" value="Genomic_DNA"/>
</dbReference>
<organism evidence="14 15">
    <name type="scientific">Amycolatopsis tolypomycina</name>
    <dbReference type="NCBI Taxonomy" id="208445"/>
    <lineage>
        <taxon>Bacteria</taxon>
        <taxon>Bacillati</taxon>
        <taxon>Actinomycetota</taxon>
        <taxon>Actinomycetes</taxon>
        <taxon>Pseudonocardiales</taxon>
        <taxon>Pseudonocardiaceae</taxon>
        <taxon>Amycolatopsis</taxon>
    </lineage>
</organism>
<evidence type="ECO:0000259" key="12">
    <source>
        <dbReference type="Pfam" id="PF00723"/>
    </source>
</evidence>
<keyword evidence="5" id="KW-0378">Hydrolase</keyword>
<evidence type="ECO:0000256" key="10">
    <source>
        <dbReference type="ARBA" id="ARBA00053030"/>
    </source>
</evidence>
<dbReference type="PANTHER" id="PTHR31616">
    <property type="entry name" value="TREHALASE"/>
    <property type="match status" value="1"/>
</dbReference>
<comment type="cofactor">
    <cofactor evidence="10">
        <name>phosphate</name>
        <dbReference type="ChEBI" id="CHEBI:43474"/>
    </cofactor>
</comment>
<dbReference type="Gene3D" id="1.50.10.10">
    <property type="match status" value="1"/>
</dbReference>
<dbReference type="GO" id="GO:0004555">
    <property type="term" value="F:alpha,alpha-trehalase activity"/>
    <property type="evidence" value="ECO:0007669"/>
    <property type="project" value="UniProtKB-EC"/>
</dbReference>
<dbReference type="InterPro" id="IPR011613">
    <property type="entry name" value="GH15-like"/>
</dbReference>
<dbReference type="InterPro" id="IPR045582">
    <property type="entry name" value="Trehalase-like_N"/>
</dbReference>
<comment type="catalytic activity">
    <reaction evidence="1">
        <text>alpha,alpha-trehalose + H2O = alpha-D-glucose + beta-D-glucose</text>
        <dbReference type="Rhea" id="RHEA:32675"/>
        <dbReference type="ChEBI" id="CHEBI:15377"/>
        <dbReference type="ChEBI" id="CHEBI:15903"/>
        <dbReference type="ChEBI" id="CHEBI:16551"/>
        <dbReference type="ChEBI" id="CHEBI:17925"/>
        <dbReference type="EC" id="3.2.1.28"/>
    </reaction>
</comment>
<name>A0A1H4ID22_9PSEU</name>
<dbReference type="STRING" id="208445.SAMN04489727_0337"/>
<accession>A0A1H4ID22</accession>
<reference evidence="15" key="1">
    <citation type="submission" date="2016-10" db="EMBL/GenBank/DDBJ databases">
        <authorList>
            <person name="Varghese N."/>
            <person name="Submissions S."/>
        </authorList>
    </citation>
    <scope>NUCLEOTIDE SEQUENCE [LARGE SCALE GENOMIC DNA]</scope>
    <source>
        <strain evidence="15">DSM 44544</strain>
    </source>
</reference>
<dbReference type="InterPro" id="IPR012341">
    <property type="entry name" value="6hp_glycosidase-like_sf"/>
</dbReference>
<dbReference type="AlphaFoldDB" id="A0A1H4ID22"/>
<dbReference type="Pfam" id="PF19291">
    <property type="entry name" value="TREH_N"/>
    <property type="match status" value="1"/>
</dbReference>
<evidence type="ECO:0000256" key="4">
    <source>
        <dbReference type="ARBA" id="ARBA00019905"/>
    </source>
</evidence>
<dbReference type="EC" id="3.2.1.28" evidence="3"/>
<evidence type="ECO:0000256" key="5">
    <source>
        <dbReference type="ARBA" id="ARBA00022801"/>
    </source>
</evidence>
<feature type="domain" description="GH15-like" evidence="12">
    <location>
        <begin position="220"/>
        <end position="584"/>
    </location>
</feature>
<keyword evidence="6" id="KW-0119">Carbohydrate metabolism</keyword>
<evidence type="ECO:0000256" key="9">
    <source>
        <dbReference type="ARBA" id="ARBA00031637"/>
    </source>
</evidence>
<evidence type="ECO:0000256" key="6">
    <source>
        <dbReference type="ARBA" id="ARBA00023277"/>
    </source>
</evidence>
<gene>
    <name evidence="14" type="ORF">SAMN04489727_0337</name>
</gene>
<evidence type="ECO:0000256" key="3">
    <source>
        <dbReference type="ARBA" id="ARBA00012757"/>
    </source>
</evidence>
<dbReference type="Pfam" id="PF00723">
    <property type="entry name" value="Glyco_hydro_15"/>
    <property type="match status" value="1"/>
</dbReference>
<evidence type="ECO:0000313" key="15">
    <source>
        <dbReference type="Proteomes" id="UP000199622"/>
    </source>
</evidence>
<evidence type="ECO:0000313" key="14">
    <source>
        <dbReference type="EMBL" id="SEB31820.1"/>
    </source>
</evidence>
<keyword evidence="15" id="KW-1185">Reference proteome</keyword>
<comment type="pathway">
    <text evidence="11">Glycan degradation; trehalose degradation; D-glucose from alpha,alpha-trehalose: step 1/1.</text>
</comment>
<evidence type="ECO:0000256" key="7">
    <source>
        <dbReference type="ARBA" id="ARBA00023295"/>
    </source>
</evidence>
<dbReference type="Proteomes" id="UP000199622">
    <property type="component" value="Unassembled WGS sequence"/>
</dbReference>
<evidence type="ECO:0000259" key="13">
    <source>
        <dbReference type="Pfam" id="PF19291"/>
    </source>
</evidence>
<dbReference type="GO" id="GO:0005993">
    <property type="term" value="P:trehalose catabolic process"/>
    <property type="evidence" value="ECO:0007669"/>
    <property type="project" value="UniProtKB-ARBA"/>
</dbReference>
<evidence type="ECO:0000256" key="2">
    <source>
        <dbReference type="ARBA" id="ARBA00006188"/>
    </source>
</evidence>
<sequence length="603" mass="66172">MITVAPIEDYAILGDLHTAALLSRDGAIDWLCLPRFDSPACFAALLHDEHAGTWRLAPASGGPAARRAYRGDSLIMTTEWDTPDGTVRVLDFMPPRGEAADVVRIVEGVSGRVPMRMLLRLRFGYGAVTPWVRSENGEFVAVAGPDAIRVRTPVPLHGEDMATHAEFTVAAGERVPFVLTHSASHHPRPRSADAETALAETERFWADWIGRCRYDGQWPDAVRRALITLKALTYAPTGGILAAATTSLPERLGGSRNWDYRYCWLRDATFTLQALIGTGYHEEARAWREWLVRAVAGDPADLQIMYGLDGTRLLPESTLDWLSGYEDSAPVRIGNAAAGQFQLDVWGEVLDGLHLVREAGLPTFHPAWDLQRALLEFLEGNWDRPDNSLWEVRGPRRHFVHSKVLAWAGVDRAVHTVQAHGLDGPAGDWRALRDKIHQDVCAHGYDADRTTFTQFYGSRGLDAALLLIPRVGFLPAADPRVRGTVDAVRAELAHDGFVRRYDADADGGVDGLPGGEGSFLACSFWLADALHATGRRREARSLFERLLGLRNDVGLLSEEYDTELGRQVGNTPQAFSMVGLVNTARQLSGAETGTNAPGADQRS</sequence>
<evidence type="ECO:0000256" key="1">
    <source>
        <dbReference type="ARBA" id="ARBA00001576"/>
    </source>
</evidence>
<dbReference type="InterPro" id="IPR008928">
    <property type="entry name" value="6-hairpin_glycosidase_sf"/>
</dbReference>
<dbReference type="PANTHER" id="PTHR31616:SF0">
    <property type="entry name" value="GLUCAN 1,4-ALPHA-GLUCOSIDASE"/>
    <property type="match status" value="1"/>
</dbReference>
<feature type="domain" description="Trehalase-like N-terminal" evidence="13">
    <location>
        <begin position="5"/>
        <end position="179"/>
    </location>
</feature>